<keyword evidence="3" id="KW-1185">Reference proteome</keyword>
<accession>A0ABN2C2N4</accession>
<dbReference type="InterPro" id="IPR004590">
    <property type="entry name" value="ssDNA_annealing_RecT"/>
</dbReference>
<feature type="region of interest" description="Disordered" evidence="1">
    <location>
        <begin position="213"/>
        <end position="266"/>
    </location>
</feature>
<evidence type="ECO:0000313" key="3">
    <source>
        <dbReference type="Proteomes" id="UP001501791"/>
    </source>
</evidence>
<dbReference type="RefSeq" id="WP_346036512.1">
    <property type="nucleotide sequence ID" value="NZ_BAAALY010000012.1"/>
</dbReference>
<dbReference type="NCBIfam" id="TIGR00616">
    <property type="entry name" value="rect"/>
    <property type="match status" value="1"/>
</dbReference>
<protein>
    <recommendedName>
        <fullName evidence="4">Recombination protein RecT</fullName>
    </recommendedName>
</protein>
<organism evidence="2 3">
    <name type="scientific">Brevibacterium picturae</name>
    <dbReference type="NCBI Taxonomy" id="260553"/>
    <lineage>
        <taxon>Bacteria</taxon>
        <taxon>Bacillati</taxon>
        <taxon>Actinomycetota</taxon>
        <taxon>Actinomycetes</taxon>
        <taxon>Micrococcales</taxon>
        <taxon>Brevibacteriaceae</taxon>
        <taxon>Brevibacterium</taxon>
    </lineage>
</organism>
<comment type="caution">
    <text evidence="2">The sequence shown here is derived from an EMBL/GenBank/DDBJ whole genome shotgun (WGS) entry which is preliminary data.</text>
</comment>
<feature type="compositionally biased region" description="Acidic residues" evidence="1">
    <location>
        <begin position="254"/>
        <end position="266"/>
    </location>
</feature>
<gene>
    <name evidence="2" type="ORF">GCM10009691_27660</name>
</gene>
<evidence type="ECO:0000313" key="2">
    <source>
        <dbReference type="EMBL" id="GAA1551581.1"/>
    </source>
</evidence>
<sequence length="266" mass="29418">MTNNQPASISQVIDRYRTDFTAVLPMHINPEQWVRVTIGVIRRNPDLIEVLQTNPGTMLAAMMDAARLGLEIGDTYNLLPFRNKNLGTVEIVGVTSYQGLIELMYRAGAVSSVKAEVVRQGDQFQFSPSMRTPDHRPDWFGNRGDIVGAYAYAEMKDGGVSRVVVRSKAEIEQVRDVSRSAGKADSPWQKWPDRMALKTVVRELSKFVPTSAEYIGTPGATSSARHLPPPRGGDHHDLTAADSQPLEINADTGEILDTEAEYEPHD</sequence>
<proteinExistence type="predicted"/>
<dbReference type="Proteomes" id="UP001501791">
    <property type="component" value="Unassembled WGS sequence"/>
</dbReference>
<evidence type="ECO:0000256" key="1">
    <source>
        <dbReference type="SAM" id="MobiDB-lite"/>
    </source>
</evidence>
<dbReference type="Pfam" id="PF03837">
    <property type="entry name" value="RecT"/>
    <property type="match status" value="1"/>
</dbReference>
<dbReference type="InterPro" id="IPR018330">
    <property type="entry name" value="RecT_fam"/>
</dbReference>
<evidence type="ECO:0008006" key="4">
    <source>
        <dbReference type="Google" id="ProtNLM"/>
    </source>
</evidence>
<dbReference type="EMBL" id="BAAALY010000012">
    <property type="protein sequence ID" value="GAA1551581.1"/>
    <property type="molecule type" value="Genomic_DNA"/>
</dbReference>
<name>A0ABN2C2N4_9MICO</name>
<reference evidence="2 3" key="1">
    <citation type="journal article" date="2019" name="Int. J. Syst. Evol. Microbiol.">
        <title>The Global Catalogue of Microorganisms (GCM) 10K type strain sequencing project: providing services to taxonomists for standard genome sequencing and annotation.</title>
        <authorList>
            <consortium name="The Broad Institute Genomics Platform"/>
            <consortium name="The Broad Institute Genome Sequencing Center for Infectious Disease"/>
            <person name="Wu L."/>
            <person name="Ma J."/>
        </authorList>
    </citation>
    <scope>NUCLEOTIDE SEQUENCE [LARGE SCALE GENOMIC DNA]</scope>
    <source>
        <strain evidence="2 3">JCM 13319</strain>
    </source>
</reference>